<dbReference type="EMBL" id="PVTH01000003">
    <property type="protein sequence ID" value="PRY53695.1"/>
    <property type="molecule type" value="Genomic_DNA"/>
</dbReference>
<dbReference type="GO" id="GO:0016740">
    <property type="term" value="F:transferase activity"/>
    <property type="evidence" value="ECO:0007669"/>
    <property type="project" value="UniProtKB-KW"/>
</dbReference>
<dbReference type="PANTHER" id="PTHR43685">
    <property type="entry name" value="GLYCOSYLTRANSFERASE"/>
    <property type="match status" value="1"/>
</dbReference>
<keyword evidence="2" id="KW-0808">Transferase</keyword>
<proteinExistence type="predicted"/>
<organism evidence="2 3">
    <name type="scientific">Arcticibacter pallidicorallinus</name>
    <dbReference type="NCBI Taxonomy" id="1259464"/>
    <lineage>
        <taxon>Bacteria</taxon>
        <taxon>Pseudomonadati</taxon>
        <taxon>Bacteroidota</taxon>
        <taxon>Sphingobacteriia</taxon>
        <taxon>Sphingobacteriales</taxon>
        <taxon>Sphingobacteriaceae</taxon>
        <taxon>Arcticibacter</taxon>
    </lineage>
</organism>
<dbReference type="AlphaFoldDB" id="A0A2T0U704"/>
<dbReference type="OrthoDB" id="786280at2"/>
<evidence type="ECO:0000259" key="1">
    <source>
        <dbReference type="Pfam" id="PF00535"/>
    </source>
</evidence>
<dbReference type="Gene3D" id="3.90.550.10">
    <property type="entry name" value="Spore Coat Polysaccharide Biosynthesis Protein SpsA, Chain A"/>
    <property type="match status" value="1"/>
</dbReference>
<dbReference type="InterPro" id="IPR001173">
    <property type="entry name" value="Glyco_trans_2-like"/>
</dbReference>
<accession>A0A2T0U704</accession>
<comment type="caution">
    <text evidence="2">The sequence shown here is derived from an EMBL/GenBank/DDBJ whole genome shotgun (WGS) entry which is preliminary data.</text>
</comment>
<dbReference type="Proteomes" id="UP000238034">
    <property type="component" value="Unassembled WGS sequence"/>
</dbReference>
<dbReference type="CDD" id="cd00761">
    <property type="entry name" value="Glyco_tranf_GTA_type"/>
    <property type="match status" value="1"/>
</dbReference>
<evidence type="ECO:0000313" key="2">
    <source>
        <dbReference type="EMBL" id="PRY53695.1"/>
    </source>
</evidence>
<feature type="domain" description="Glycosyltransferase 2-like" evidence="1">
    <location>
        <begin position="4"/>
        <end position="124"/>
    </location>
</feature>
<dbReference type="InterPro" id="IPR050834">
    <property type="entry name" value="Glycosyltransf_2"/>
</dbReference>
<dbReference type="Pfam" id="PF00535">
    <property type="entry name" value="Glycos_transf_2"/>
    <property type="match status" value="1"/>
</dbReference>
<gene>
    <name evidence="2" type="ORF">B0I27_103165</name>
</gene>
<protein>
    <submittedName>
        <fullName evidence="2">Glycosyl transferase family 2</fullName>
    </submittedName>
</protein>
<keyword evidence="3" id="KW-1185">Reference proteome</keyword>
<dbReference type="InterPro" id="IPR029044">
    <property type="entry name" value="Nucleotide-diphossugar_trans"/>
</dbReference>
<dbReference type="SUPFAM" id="SSF53448">
    <property type="entry name" value="Nucleotide-diphospho-sugar transferases"/>
    <property type="match status" value="1"/>
</dbReference>
<reference evidence="2 3" key="1">
    <citation type="submission" date="2018-03" db="EMBL/GenBank/DDBJ databases">
        <title>Genomic Encyclopedia of Type Strains, Phase III (KMG-III): the genomes of soil and plant-associated and newly described type strains.</title>
        <authorList>
            <person name="Whitman W."/>
        </authorList>
    </citation>
    <scope>NUCLEOTIDE SEQUENCE [LARGE SCALE GENOMIC DNA]</scope>
    <source>
        <strain evidence="2 3">CGMCC 1.9313</strain>
    </source>
</reference>
<dbReference type="RefSeq" id="WP_106292293.1">
    <property type="nucleotide sequence ID" value="NZ_PVTH01000003.1"/>
</dbReference>
<name>A0A2T0U704_9SPHI</name>
<sequence length="332" mass="37824">MDYSIIVCTYNQEDRLLERCLDSIQSLELNGLNVEIILVDNNSNIPLAKREGVIRRLQSDLRVRIVSVLEQGLIKARLAGIKEAKGSYIVFFDDDNEPDKNYLLSLSTLWETYPDVGAWGPGIVEVDFVDGVASPRFQELAPIFQQKRNLFVEYAMIRQWQSCYPLGTGLCIKRELTNDYVEGIEEGRFSLTGRNGGKMTSGDDTQLVMTVIAQGKAAGTSPSLSLIHMITSEKLKPDYLKKLVFGTSSCYHMFHVEVLPEYSQKIESQVRKLSKKRELRLLKEYYKLKLRPDLFKTLRFIESLGSSVGVYYGNKIEAPAIYQKLIRKLKLD</sequence>
<evidence type="ECO:0000313" key="3">
    <source>
        <dbReference type="Proteomes" id="UP000238034"/>
    </source>
</evidence>
<dbReference type="PANTHER" id="PTHR43685:SF2">
    <property type="entry name" value="GLYCOSYLTRANSFERASE 2-LIKE DOMAIN-CONTAINING PROTEIN"/>
    <property type="match status" value="1"/>
</dbReference>